<keyword evidence="3 15" id="KW-1003">Cell membrane</keyword>
<evidence type="ECO:0000259" key="16">
    <source>
        <dbReference type="PROSITE" id="PS50262"/>
    </source>
</evidence>
<reference evidence="18" key="1">
    <citation type="submission" date="2025-08" db="UniProtKB">
        <authorList>
            <consortium name="RefSeq"/>
        </authorList>
    </citation>
    <scope>IDENTIFICATION</scope>
    <source>
        <tissue evidence="18">Spleen</tissue>
    </source>
</reference>
<keyword evidence="7 15" id="KW-1133">Transmembrane helix</keyword>
<dbReference type="PRINTS" id="PR00245">
    <property type="entry name" value="OLFACTORYR"/>
</dbReference>
<dbReference type="Gene3D" id="1.20.1070.10">
    <property type="entry name" value="Rhodopsin 7-helix transmembrane proteins"/>
    <property type="match status" value="1"/>
</dbReference>
<evidence type="ECO:0000256" key="6">
    <source>
        <dbReference type="ARBA" id="ARBA00022725"/>
    </source>
</evidence>
<dbReference type="PANTHER" id="PTHR24242:SF252">
    <property type="entry name" value="OLFACTORY RECEPTOR 11H7"/>
    <property type="match status" value="1"/>
</dbReference>
<evidence type="ECO:0000313" key="18">
    <source>
        <dbReference type="RefSeq" id="XP_006877233.1"/>
    </source>
</evidence>
<feature type="transmembrane region" description="Helical" evidence="15">
    <location>
        <begin position="205"/>
        <end position="226"/>
    </location>
</feature>
<evidence type="ECO:0000256" key="12">
    <source>
        <dbReference type="ARBA" id="ARBA00023180"/>
    </source>
</evidence>
<dbReference type="InterPro" id="IPR017452">
    <property type="entry name" value="GPCR_Rhodpsn_7TM"/>
</dbReference>
<dbReference type="CDD" id="cd15913">
    <property type="entry name" value="7tmA_OR11G-like"/>
    <property type="match status" value="1"/>
</dbReference>
<feature type="domain" description="G-protein coupled receptors family 1 profile" evidence="16">
    <location>
        <begin position="41"/>
        <end position="290"/>
    </location>
</feature>
<dbReference type="GO" id="GO:0005886">
    <property type="term" value="C:plasma membrane"/>
    <property type="evidence" value="ECO:0007669"/>
    <property type="project" value="UniProtKB-SubCell"/>
</dbReference>
<evidence type="ECO:0000256" key="8">
    <source>
        <dbReference type="ARBA" id="ARBA00023040"/>
    </source>
</evidence>
<dbReference type="AlphaFoldDB" id="A0A9B0X2A9"/>
<proteinExistence type="inferred from homology"/>
<sequence length="314" mass="35632">MNKSGISTVTQFVLLGFPGPWKMQILFFSMVLLLYILTLTGNMAIICAVRWEPRLHTPMYILLANFSFLEIWYVTCTVPNMLVNFLSKTKTISFSGCFTQFYFFFSLGTTECFFLCIMAYDRYLAICRPLHYPSIMTRRLCGMLVCLCWLIGFLGHLIPIFFISQLPFCGPNIIDHFLCDVDPLMALSCGPKPIIEHIFHSVSSLFIILTVFYILGSYTLVLRAVLQVPSSSGRQKAFSTCGSHLMVVSLFYGTIMVMYVTPTSGNSVAMQKIITLIYSVVTPVLNPIIYSLRNKDMKYALYHVLCGMRIIHSS</sequence>
<evidence type="ECO:0000256" key="10">
    <source>
        <dbReference type="ARBA" id="ARBA00023157"/>
    </source>
</evidence>
<evidence type="ECO:0000256" key="13">
    <source>
        <dbReference type="ARBA" id="ARBA00023224"/>
    </source>
</evidence>
<dbReference type="InterPro" id="IPR000276">
    <property type="entry name" value="GPCR_Rhodpsn"/>
</dbReference>
<dbReference type="RefSeq" id="XP_006877233.1">
    <property type="nucleotide sequence ID" value="XM_006877171.1"/>
</dbReference>
<keyword evidence="5 14" id="KW-0812">Transmembrane</keyword>
<evidence type="ECO:0000256" key="14">
    <source>
        <dbReference type="RuleBase" id="RU000688"/>
    </source>
</evidence>
<dbReference type="FunFam" id="1.20.1070.10:FF:000001">
    <property type="entry name" value="Olfactory receptor"/>
    <property type="match status" value="1"/>
</dbReference>
<dbReference type="SUPFAM" id="SSF81321">
    <property type="entry name" value="Family A G protein-coupled receptor-like"/>
    <property type="match status" value="1"/>
</dbReference>
<dbReference type="Pfam" id="PF13853">
    <property type="entry name" value="7tm_4"/>
    <property type="match status" value="1"/>
</dbReference>
<evidence type="ECO:0000256" key="2">
    <source>
        <dbReference type="ARBA" id="ARBA00010663"/>
    </source>
</evidence>
<dbReference type="PROSITE" id="PS50262">
    <property type="entry name" value="G_PROTEIN_RECEP_F1_2"/>
    <property type="match status" value="1"/>
</dbReference>
<keyword evidence="13 14" id="KW-0807">Transducer</keyword>
<feature type="transmembrane region" description="Helical" evidence="15">
    <location>
        <begin position="60"/>
        <end position="81"/>
    </location>
</feature>
<evidence type="ECO:0000313" key="17">
    <source>
        <dbReference type="Proteomes" id="UP000504623"/>
    </source>
</evidence>
<comment type="subcellular location">
    <subcellularLocation>
        <location evidence="1 15">Cell membrane</location>
        <topology evidence="1 15">Multi-pass membrane protein</topology>
    </subcellularLocation>
</comment>
<protein>
    <recommendedName>
        <fullName evidence="15">Olfactory receptor</fullName>
    </recommendedName>
</protein>
<keyword evidence="9 15" id="KW-0472">Membrane</keyword>
<keyword evidence="17" id="KW-1185">Reference proteome</keyword>
<evidence type="ECO:0000256" key="5">
    <source>
        <dbReference type="ARBA" id="ARBA00022692"/>
    </source>
</evidence>
<feature type="transmembrane region" description="Helical" evidence="15">
    <location>
        <begin position="101"/>
        <end position="120"/>
    </location>
</feature>
<organism evidence="17 18">
    <name type="scientific">Chrysochloris asiatica</name>
    <name type="common">Cape golden mole</name>
    <dbReference type="NCBI Taxonomy" id="185453"/>
    <lineage>
        <taxon>Eukaryota</taxon>
        <taxon>Metazoa</taxon>
        <taxon>Chordata</taxon>
        <taxon>Craniata</taxon>
        <taxon>Vertebrata</taxon>
        <taxon>Euteleostomi</taxon>
        <taxon>Mammalia</taxon>
        <taxon>Eutheria</taxon>
        <taxon>Afrotheria</taxon>
        <taxon>Chrysochloridae</taxon>
        <taxon>Chrysochlorinae</taxon>
        <taxon>Chrysochloris</taxon>
    </lineage>
</organism>
<feature type="transmembrane region" description="Helical" evidence="15">
    <location>
        <begin position="25"/>
        <end position="48"/>
    </location>
</feature>
<keyword evidence="8 14" id="KW-0297">G-protein coupled receptor</keyword>
<feature type="transmembrane region" description="Helical" evidence="15">
    <location>
        <begin position="140"/>
        <end position="162"/>
    </location>
</feature>
<evidence type="ECO:0000256" key="15">
    <source>
        <dbReference type="RuleBase" id="RU363047"/>
    </source>
</evidence>
<keyword evidence="6 15" id="KW-0552">Olfaction</keyword>
<feature type="transmembrane region" description="Helical" evidence="15">
    <location>
        <begin position="273"/>
        <end position="292"/>
    </location>
</feature>
<accession>A0A9B0X2A9</accession>
<evidence type="ECO:0000256" key="3">
    <source>
        <dbReference type="ARBA" id="ARBA00022475"/>
    </source>
</evidence>
<feature type="transmembrane region" description="Helical" evidence="15">
    <location>
        <begin position="238"/>
        <end position="261"/>
    </location>
</feature>
<keyword evidence="12" id="KW-0325">Glycoprotein</keyword>
<dbReference type="PROSITE" id="PS00237">
    <property type="entry name" value="G_PROTEIN_RECEP_F1_1"/>
    <property type="match status" value="1"/>
</dbReference>
<dbReference type="PANTHER" id="PTHR24242">
    <property type="entry name" value="G-PROTEIN COUPLED RECEPTOR"/>
    <property type="match status" value="1"/>
</dbReference>
<dbReference type="GO" id="GO:0004930">
    <property type="term" value="F:G protein-coupled receptor activity"/>
    <property type="evidence" value="ECO:0007669"/>
    <property type="project" value="UniProtKB-KW"/>
</dbReference>
<evidence type="ECO:0000256" key="11">
    <source>
        <dbReference type="ARBA" id="ARBA00023170"/>
    </source>
</evidence>
<dbReference type="PRINTS" id="PR00237">
    <property type="entry name" value="GPCRRHODOPSN"/>
</dbReference>
<dbReference type="OrthoDB" id="9445499at2759"/>
<evidence type="ECO:0000256" key="1">
    <source>
        <dbReference type="ARBA" id="ARBA00004651"/>
    </source>
</evidence>
<dbReference type="FunFam" id="1.10.1220.70:FF:000001">
    <property type="entry name" value="Olfactory receptor"/>
    <property type="match status" value="1"/>
</dbReference>
<keyword evidence="4 15" id="KW-0716">Sensory transduction</keyword>
<evidence type="ECO:0000256" key="7">
    <source>
        <dbReference type="ARBA" id="ARBA00022989"/>
    </source>
</evidence>
<gene>
    <name evidence="18" type="primary">LOC102829823</name>
</gene>
<keyword evidence="11 14" id="KW-0675">Receptor</keyword>
<name>A0A9B0X2A9_CHRAS</name>
<dbReference type="GeneID" id="102829823"/>
<dbReference type="GO" id="GO:0004984">
    <property type="term" value="F:olfactory receptor activity"/>
    <property type="evidence" value="ECO:0007669"/>
    <property type="project" value="InterPro"/>
</dbReference>
<dbReference type="InterPro" id="IPR050939">
    <property type="entry name" value="Olfactory_GPCR1"/>
</dbReference>
<dbReference type="Proteomes" id="UP000504623">
    <property type="component" value="Unplaced"/>
</dbReference>
<evidence type="ECO:0000256" key="9">
    <source>
        <dbReference type="ARBA" id="ARBA00023136"/>
    </source>
</evidence>
<dbReference type="InterPro" id="IPR000725">
    <property type="entry name" value="Olfact_rcpt"/>
</dbReference>
<evidence type="ECO:0000256" key="4">
    <source>
        <dbReference type="ARBA" id="ARBA00022606"/>
    </source>
</evidence>
<comment type="similarity">
    <text evidence="2 14">Belongs to the G-protein coupled receptor 1 family.</text>
</comment>
<keyword evidence="10" id="KW-1015">Disulfide bond</keyword>